<name>A0A1D7XH03_9CLOT</name>
<protein>
    <submittedName>
        <fullName evidence="2">Uncharacterized protein</fullName>
    </submittedName>
</protein>
<feature type="transmembrane region" description="Helical" evidence="1">
    <location>
        <begin position="7"/>
        <end position="24"/>
    </location>
</feature>
<dbReference type="AlphaFoldDB" id="A0A1D7XH03"/>
<evidence type="ECO:0000313" key="2">
    <source>
        <dbReference type="EMBL" id="AOR22616.1"/>
    </source>
</evidence>
<organism evidence="2 3">
    <name type="scientific">Clostridium taeniosporum</name>
    <dbReference type="NCBI Taxonomy" id="394958"/>
    <lineage>
        <taxon>Bacteria</taxon>
        <taxon>Bacillati</taxon>
        <taxon>Bacillota</taxon>
        <taxon>Clostridia</taxon>
        <taxon>Eubacteriales</taxon>
        <taxon>Clostridiaceae</taxon>
        <taxon>Clostridium</taxon>
    </lineage>
</organism>
<reference evidence="3" key="1">
    <citation type="submission" date="2016-09" db="EMBL/GenBank/DDBJ databases">
        <title>Genomics of Clostridium taeniosporum, an organism which forms endospores with ribbon-like appendages.</title>
        <authorList>
            <person name="Walker J.R."/>
        </authorList>
    </citation>
    <scope>NUCLEOTIDE SEQUENCE [LARGE SCALE GENOMIC DNA]</scope>
    <source>
        <strain evidence="3">1/k</strain>
    </source>
</reference>
<dbReference type="KEGG" id="ctae:BGI42_02305"/>
<gene>
    <name evidence="2" type="ORF">BGI42_02305</name>
</gene>
<dbReference type="EMBL" id="CP017253">
    <property type="protein sequence ID" value="AOR22616.1"/>
    <property type="molecule type" value="Genomic_DNA"/>
</dbReference>
<dbReference type="Proteomes" id="UP000094652">
    <property type="component" value="Chromosome"/>
</dbReference>
<keyword evidence="1" id="KW-0812">Transmembrane</keyword>
<keyword evidence="1" id="KW-1133">Transmembrane helix</keyword>
<accession>A0A1D7XH03</accession>
<evidence type="ECO:0000256" key="1">
    <source>
        <dbReference type="SAM" id="Phobius"/>
    </source>
</evidence>
<keyword evidence="3" id="KW-1185">Reference proteome</keyword>
<proteinExistence type="predicted"/>
<dbReference type="RefSeq" id="WP_069678777.1">
    <property type="nucleotide sequence ID" value="NZ_CP017253.2"/>
</dbReference>
<keyword evidence="1" id="KW-0472">Membrane</keyword>
<dbReference type="OrthoDB" id="1911898at2"/>
<sequence>MKKIITIIFMIFALLMNIYLIFYWKPNDTKLVNIKNNDSVEAVSYSKSIYKVNKNIIMDVISDEDKKQLNIIMDKLSTSDMGKIEEAFNLDDENKGIIQAFKIFKTRLSIQDYLDLRNIFSKIIDINYLDSYLNK</sequence>
<evidence type="ECO:0000313" key="3">
    <source>
        <dbReference type="Proteomes" id="UP000094652"/>
    </source>
</evidence>